<evidence type="ECO:0000313" key="2">
    <source>
        <dbReference type="Proteomes" id="UP000244855"/>
    </source>
</evidence>
<gene>
    <name evidence="1" type="ORF">DM02DRAFT_698295</name>
</gene>
<evidence type="ECO:0000313" key="1">
    <source>
        <dbReference type="EMBL" id="PVH92835.1"/>
    </source>
</evidence>
<organism evidence="1 2">
    <name type="scientific">Periconia macrospinosa</name>
    <dbReference type="NCBI Taxonomy" id="97972"/>
    <lineage>
        <taxon>Eukaryota</taxon>
        <taxon>Fungi</taxon>
        <taxon>Dikarya</taxon>
        <taxon>Ascomycota</taxon>
        <taxon>Pezizomycotina</taxon>
        <taxon>Dothideomycetes</taxon>
        <taxon>Pleosporomycetidae</taxon>
        <taxon>Pleosporales</taxon>
        <taxon>Massarineae</taxon>
        <taxon>Periconiaceae</taxon>
        <taxon>Periconia</taxon>
    </lineage>
</organism>
<sequence length="100" mass="11662">TEEKCHPWSVNIFQGFYSPLLRCPLLRIWDYCSGSQPGEYNRMLSRSPNQPLDTKEARETPLTTHFDHGDWIPTPYISFTRSASAIEELTAYRINRRQGN</sequence>
<feature type="non-terminal residue" evidence="1">
    <location>
        <position position="1"/>
    </location>
</feature>
<keyword evidence="2" id="KW-1185">Reference proteome</keyword>
<proteinExistence type="predicted"/>
<accession>A0A2V1D4B1</accession>
<protein>
    <submittedName>
        <fullName evidence="1">Uncharacterized protein</fullName>
    </submittedName>
</protein>
<dbReference type="OrthoDB" id="3483554at2759"/>
<name>A0A2V1D4B1_9PLEO</name>
<dbReference type="Proteomes" id="UP000244855">
    <property type="component" value="Unassembled WGS sequence"/>
</dbReference>
<reference evidence="1 2" key="1">
    <citation type="journal article" date="2018" name="Sci. Rep.">
        <title>Comparative genomics provides insights into the lifestyle and reveals functional heterogeneity of dark septate endophytic fungi.</title>
        <authorList>
            <person name="Knapp D.G."/>
            <person name="Nemeth J.B."/>
            <person name="Barry K."/>
            <person name="Hainaut M."/>
            <person name="Henrissat B."/>
            <person name="Johnson J."/>
            <person name="Kuo A."/>
            <person name="Lim J.H.P."/>
            <person name="Lipzen A."/>
            <person name="Nolan M."/>
            <person name="Ohm R.A."/>
            <person name="Tamas L."/>
            <person name="Grigoriev I.V."/>
            <person name="Spatafora J.W."/>
            <person name="Nagy L.G."/>
            <person name="Kovacs G.M."/>
        </authorList>
    </citation>
    <scope>NUCLEOTIDE SEQUENCE [LARGE SCALE GENOMIC DNA]</scope>
    <source>
        <strain evidence="1 2">DSE2036</strain>
    </source>
</reference>
<dbReference type="AlphaFoldDB" id="A0A2V1D4B1"/>
<dbReference type="EMBL" id="KZ805643">
    <property type="protein sequence ID" value="PVH92835.1"/>
    <property type="molecule type" value="Genomic_DNA"/>
</dbReference>